<dbReference type="InterPro" id="IPR023298">
    <property type="entry name" value="ATPase_P-typ_TM_dom_sf"/>
</dbReference>
<dbReference type="SUPFAM" id="SSF81665">
    <property type="entry name" value="Calcium ATPase, transmembrane domain M"/>
    <property type="match status" value="1"/>
</dbReference>
<dbReference type="PANTHER" id="PTHR43294:SF21">
    <property type="entry name" value="CATION TRANSPORTING ATPASE"/>
    <property type="match status" value="1"/>
</dbReference>
<dbReference type="Pfam" id="PF00689">
    <property type="entry name" value="Cation_ATPase_C"/>
    <property type="match status" value="1"/>
</dbReference>
<feature type="non-terminal residue" evidence="5">
    <location>
        <position position="1"/>
    </location>
</feature>
<dbReference type="EMBL" id="RBNI01001291">
    <property type="protein sequence ID" value="RUP50630.1"/>
    <property type="molecule type" value="Genomic_DNA"/>
</dbReference>
<dbReference type="Proteomes" id="UP000268093">
    <property type="component" value="Unassembled WGS sequence"/>
</dbReference>
<dbReference type="OrthoDB" id="116380at2759"/>
<dbReference type="GO" id="GO:1902600">
    <property type="term" value="P:proton transmembrane transport"/>
    <property type="evidence" value="ECO:0007669"/>
    <property type="project" value="TreeGrafter"/>
</dbReference>
<dbReference type="PRINTS" id="PR00119">
    <property type="entry name" value="CATATPASE"/>
</dbReference>
<dbReference type="SUPFAM" id="SSF56784">
    <property type="entry name" value="HAD-like"/>
    <property type="match status" value="1"/>
</dbReference>
<proteinExistence type="predicted"/>
<keyword evidence="3" id="KW-0472">Membrane</keyword>
<feature type="transmembrane region" description="Helical" evidence="3">
    <location>
        <begin position="193"/>
        <end position="214"/>
    </location>
</feature>
<keyword evidence="3" id="KW-0812">Transmembrane</keyword>
<feature type="non-terminal residue" evidence="5">
    <location>
        <position position="295"/>
    </location>
</feature>
<accession>A0A433DIF7</accession>
<evidence type="ECO:0000313" key="6">
    <source>
        <dbReference type="Proteomes" id="UP000268093"/>
    </source>
</evidence>
<keyword evidence="3" id="KW-1133">Transmembrane helix</keyword>
<name>A0A433DIF7_9FUNG</name>
<evidence type="ECO:0000256" key="3">
    <source>
        <dbReference type="SAM" id="Phobius"/>
    </source>
</evidence>
<dbReference type="GO" id="GO:0005524">
    <property type="term" value="F:ATP binding"/>
    <property type="evidence" value="ECO:0007669"/>
    <property type="project" value="InterPro"/>
</dbReference>
<protein>
    <recommendedName>
        <fullName evidence="4">Cation-transporting P-type ATPase C-terminal domain-containing protein</fullName>
    </recommendedName>
</protein>
<keyword evidence="6" id="KW-1185">Reference proteome</keyword>
<comment type="subcellular location">
    <subcellularLocation>
        <location evidence="1">Cell membrane</location>
        <topology evidence="1">Multi-pass membrane protein</topology>
    </subcellularLocation>
</comment>
<dbReference type="GO" id="GO:0016887">
    <property type="term" value="F:ATP hydrolysis activity"/>
    <property type="evidence" value="ECO:0007669"/>
    <property type="project" value="InterPro"/>
</dbReference>
<gene>
    <name evidence="5" type="ORF">BC936DRAFT_138316</name>
</gene>
<dbReference type="GO" id="GO:0019829">
    <property type="term" value="F:ATPase-coupled monoatomic cation transmembrane transporter activity"/>
    <property type="evidence" value="ECO:0007669"/>
    <property type="project" value="TreeGrafter"/>
</dbReference>
<dbReference type="InterPro" id="IPR001757">
    <property type="entry name" value="P_typ_ATPase"/>
</dbReference>
<keyword evidence="2" id="KW-1003">Cell membrane</keyword>
<dbReference type="PRINTS" id="PR00120">
    <property type="entry name" value="HATPASE"/>
</dbReference>
<evidence type="ECO:0000313" key="5">
    <source>
        <dbReference type="EMBL" id="RUP50630.1"/>
    </source>
</evidence>
<reference evidence="5 6" key="1">
    <citation type="journal article" date="2018" name="New Phytol.">
        <title>Phylogenomics of Endogonaceae and evolution of mycorrhizas within Mucoromycota.</title>
        <authorList>
            <person name="Chang Y."/>
            <person name="Desiro A."/>
            <person name="Na H."/>
            <person name="Sandor L."/>
            <person name="Lipzen A."/>
            <person name="Clum A."/>
            <person name="Barry K."/>
            <person name="Grigoriev I.V."/>
            <person name="Martin F.M."/>
            <person name="Stajich J.E."/>
            <person name="Smith M.E."/>
            <person name="Bonito G."/>
            <person name="Spatafora J.W."/>
        </authorList>
    </citation>
    <scope>NUCLEOTIDE SEQUENCE [LARGE SCALE GENOMIC DNA]</scope>
    <source>
        <strain evidence="5 6">GMNB39</strain>
    </source>
</reference>
<sequence length="295" mass="32167">KKKTFISKEVPKFTSHSILSLLDAPAIKSADVGVAMGLAGTEITKQAADLVLANDDFTTIVAAVEEGRQVFDNILKFIVYLLSCNGAEIFLMLICACAGIELPFTTIMILWANIIGTCIRFCVGVDIVALPFLPSGMIVYLTQCIYTKKKKKQSADIPPAMALGLEPAEKDLMRRKPRNPNAGVLTRVTWTMVGLQSGLMALMTFGVYTIALYIEKINEADSRSLAFTLLTSLQLLQGFLSRTINVSVFQTGFFTNLWMIFAVGVSFLAMLIGVYVTGKIVIIVFVPRSIGSSNN</sequence>
<dbReference type="InterPro" id="IPR036412">
    <property type="entry name" value="HAD-like_sf"/>
</dbReference>
<evidence type="ECO:0000256" key="1">
    <source>
        <dbReference type="ARBA" id="ARBA00004651"/>
    </source>
</evidence>
<feature type="transmembrane region" description="Helical" evidence="3">
    <location>
        <begin position="257"/>
        <end position="286"/>
    </location>
</feature>
<dbReference type="GO" id="GO:0005886">
    <property type="term" value="C:plasma membrane"/>
    <property type="evidence" value="ECO:0007669"/>
    <property type="project" value="UniProtKB-SubCell"/>
</dbReference>
<dbReference type="PANTHER" id="PTHR43294">
    <property type="entry name" value="SODIUM/POTASSIUM-TRANSPORTING ATPASE SUBUNIT ALPHA"/>
    <property type="match status" value="1"/>
</dbReference>
<evidence type="ECO:0000259" key="4">
    <source>
        <dbReference type="Pfam" id="PF00689"/>
    </source>
</evidence>
<dbReference type="InterPro" id="IPR006068">
    <property type="entry name" value="ATPase_P-typ_cation-transptr_C"/>
</dbReference>
<feature type="domain" description="Cation-transporting P-type ATPase C-terminal" evidence="4">
    <location>
        <begin position="155"/>
        <end position="277"/>
    </location>
</feature>
<dbReference type="AlphaFoldDB" id="A0A433DIF7"/>
<organism evidence="5 6">
    <name type="scientific">Jimgerdemannia flammicorona</name>
    <dbReference type="NCBI Taxonomy" id="994334"/>
    <lineage>
        <taxon>Eukaryota</taxon>
        <taxon>Fungi</taxon>
        <taxon>Fungi incertae sedis</taxon>
        <taxon>Mucoromycota</taxon>
        <taxon>Mucoromycotina</taxon>
        <taxon>Endogonomycetes</taxon>
        <taxon>Endogonales</taxon>
        <taxon>Endogonaceae</taxon>
        <taxon>Jimgerdemannia</taxon>
    </lineage>
</organism>
<dbReference type="Gene3D" id="1.20.1110.10">
    <property type="entry name" value="Calcium-transporting ATPase, transmembrane domain"/>
    <property type="match status" value="1"/>
</dbReference>
<dbReference type="InterPro" id="IPR050510">
    <property type="entry name" value="Cation_transp_ATPase_P-type"/>
</dbReference>
<comment type="caution">
    <text evidence="5">The sequence shown here is derived from an EMBL/GenBank/DDBJ whole genome shotgun (WGS) entry which is preliminary data.</text>
</comment>
<evidence type="ECO:0000256" key="2">
    <source>
        <dbReference type="ARBA" id="ARBA00022475"/>
    </source>
</evidence>